<dbReference type="OrthoDB" id="3877271at2759"/>
<dbReference type="InterPro" id="IPR019734">
    <property type="entry name" value="TPR_rpt"/>
</dbReference>
<dbReference type="PROSITE" id="PS50005">
    <property type="entry name" value="TPR"/>
    <property type="match status" value="1"/>
</dbReference>
<dbReference type="RefSeq" id="XP_033571547.1">
    <property type="nucleotide sequence ID" value="XM_033720987.1"/>
</dbReference>
<dbReference type="Pfam" id="PF13414">
    <property type="entry name" value="TPR_11"/>
    <property type="match status" value="1"/>
</dbReference>
<dbReference type="Proteomes" id="UP000504636">
    <property type="component" value="Unplaced"/>
</dbReference>
<gene>
    <name evidence="4 6" type="ORF">BDZ99DRAFT_467274</name>
</gene>
<feature type="region of interest" description="Disordered" evidence="3">
    <location>
        <begin position="1"/>
        <end position="26"/>
    </location>
</feature>
<reference evidence="6" key="3">
    <citation type="submission" date="2025-04" db="UniProtKB">
        <authorList>
            <consortium name="RefSeq"/>
        </authorList>
    </citation>
    <scope>IDENTIFICATION</scope>
    <source>
        <strain evidence="6">CBS 304.34</strain>
    </source>
</reference>
<dbReference type="GeneID" id="54461880"/>
<sequence length="166" mass="18686">MGDVPGSSLPDRSKQKTDVNDHRERGNALYKSGKLIQAIDAYKKACTASPEDARRLSNLSATYFEIGEYDNSIKPAEAAIKLLKSPDDPLRVRLQTRISKAHMHCCRWKEAEEASRKLGATDDDEFNSALKHAIRLERDIETKAPQGMFTYVSNVTQLVPRYMPSM</sequence>
<dbReference type="InterPro" id="IPR011990">
    <property type="entry name" value="TPR-like_helical_dom_sf"/>
</dbReference>
<evidence type="ECO:0000256" key="1">
    <source>
        <dbReference type="ARBA" id="ARBA00022803"/>
    </source>
</evidence>
<evidence type="ECO:0000256" key="2">
    <source>
        <dbReference type="PROSITE-ProRule" id="PRU00339"/>
    </source>
</evidence>
<keyword evidence="1 2" id="KW-0802">TPR repeat</keyword>
<reference evidence="6" key="2">
    <citation type="submission" date="2020-04" db="EMBL/GenBank/DDBJ databases">
        <authorList>
            <consortium name="NCBI Genome Project"/>
        </authorList>
    </citation>
    <scope>NUCLEOTIDE SEQUENCE</scope>
    <source>
        <strain evidence="6">CBS 304.34</strain>
    </source>
</reference>
<dbReference type="SUPFAM" id="SSF48452">
    <property type="entry name" value="TPR-like"/>
    <property type="match status" value="1"/>
</dbReference>
<keyword evidence="5" id="KW-1185">Reference proteome</keyword>
<dbReference type="Gene3D" id="1.25.40.10">
    <property type="entry name" value="Tetratricopeptide repeat domain"/>
    <property type="match status" value="1"/>
</dbReference>
<dbReference type="GO" id="GO:0101031">
    <property type="term" value="C:protein folding chaperone complex"/>
    <property type="evidence" value="ECO:0007669"/>
    <property type="project" value="TreeGrafter"/>
</dbReference>
<name>A0A6A6Y7R9_9PEZI</name>
<dbReference type="SMART" id="SM00028">
    <property type="entry name" value="TPR"/>
    <property type="match status" value="2"/>
</dbReference>
<dbReference type="InterPro" id="IPR051966">
    <property type="entry name" value="RPAP3"/>
</dbReference>
<feature type="repeat" description="TPR" evidence="2">
    <location>
        <begin position="19"/>
        <end position="52"/>
    </location>
</feature>
<reference evidence="4 6" key="1">
    <citation type="journal article" date="2020" name="Stud. Mycol.">
        <title>101 Dothideomycetes genomes: a test case for predicting lifestyles and emergence of pathogens.</title>
        <authorList>
            <person name="Haridas S."/>
            <person name="Albert R."/>
            <person name="Binder M."/>
            <person name="Bloem J."/>
            <person name="Labutti K."/>
            <person name="Salamov A."/>
            <person name="Andreopoulos B."/>
            <person name="Baker S."/>
            <person name="Barry K."/>
            <person name="Bills G."/>
            <person name="Bluhm B."/>
            <person name="Cannon C."/>
            <person name="Castanera R."/>
            <person name="Culley D."/>
            <person name="Daum C."/>
            <person name="Ezra D."/>
            <person name="Gonzalez J."/>
            <person name="Henrissat B."/>
            <person name="Kuo A."/>
            <person name="Liang C."/>
            <person name="Lipzen A."/>
            <person name="Lutzoni F."/>
            <person name="Magnuson J."/>
            <person name="Mondo S."/>
            <person name="Nolan M."/>
            <person name="Ohm R."/>
            <person name="Pangilinan J."/>
            <person name="Park H.-J."/>
            <person name="Ramirez L."/>
            <person name="Alfaro M."/>
            <person name="Sun H."/>
            <person name="Tritt A."/>
            <person name="Yoshinaga Y."/>
            <person name="Zwiers L.-H."/>
            <person name="Turgeon B."/>
            <person name="Goodwin S."/>
            <person name="Spatafora J."/>
            <person name="Crous P."/>
            <person name="Grigoriev I."/>
        </authorList>
    </citation>
    <scope>NUCLEOTIDE SEQUENCE</scope>
    <source>
        <strain evidence="4 6">CBS 304.34</strain>
    </source>
</reference>
<protein>
    <recommendedName>
        <fullName evidence="7">TPR-like protein</fullName>
    </recommendedName>
</protein>
<accession>A0A6A6Y7R9</accession>
<feature type="compositionally biased region" description="Basic and acidic residues" evidence="3">
    <location>
        <begin position="11"/>
        <end position="26"/>
    </location>
</feature>
<evidence type="ECO:0000256" key="3">
    <source>
        <dbReference type="SAM" id="MobiDB-lite"/>
    </source>
</evidence>
<dbReference type="PANTHER" id="PTHR46423">
    <property type="entry name" value="RNA POLYMERASE II-ASSOCIATED PROTEIN 3"/>
    <property type="match status" value="1"/>
</dbReference>
<evidence type="ECO:0008006" key="7">
    <source>
        <dbReference type="Google" id="ProtNLM"/>
    </source>
</evidence>
<evidence type="ECO:0000313" key="4">
    <source>
        <dbReference type="EMBL" id="KAF2804583.1"/>
    </source>
</evidence>
<evidence type="ECO:0000313" key="6">
    <source>
        <dbReference type="RefSeq" id="XP_033571547.1"/>
    </source>
</evidence>
<dbReference type="PANTHER" id="PTHR46423:SF1">
    <property type="entry name" value="RNA POLYMERASE II-ASSOCIATED PROTEIN 3"/>
    <property type="match status" value="1"/>
</dbReference>
<evidence type="ECO:0000313" key="5">
    <source>
        <dbReference type="Proteomes" id="UP000504636"/>
    </source>
</evidence>
<proteinExistence type="predicted"/>
<dbReference type="AlphaFoldDB" id="A0A6A6Y7R9"/>
<organism evidence="4">
    <name type="scientific">Mytilinidion resinicola</name>
    <dbReference type="NCBI Taxonomy" id="574789"/>
    <lineage>
        <taxon>Eukaryota</taxon>
        <taxon>Fungi</taxon>
        <taxon>Dikarya</taxon>
        <taxon>Ascomycota</taxon>
        <taxon>Pezizomycotina</taxon>
        <taxon>Dothideomycetes</taxon>
        <taxon>Pleosporomycetidae</taxon>
        <taxon>Mytilinidiales</taxon>
        <taxon>Mytilinidiaceae</taxon>
        <taxon>Mytilinidion</taxon>
    </lineage>
</organism>
<dbReference type="EMBL" id="MU003712">
    <property type="protein sequence ID" value="KAF2804583.1"/>
    <property type="molecule type" value="Genomic_DNA"/>
</dbReference>